<dbReference type="Pfam" id="PF01590">
    <property type="entry name" value="GAF"/>
    <property type="match status" value="2"/>
</dbReference>
<reference evidence="2 3" key="1">
    <citation type="submission" date="2018-12" db="EMBL/GenBank/DDBJ databases">
        <authorList>
            <person name="Grouzdev D.S."/>
            <person name="Krutkina M.S."/>
        </authorList>
    </citation>
    <scope>NUCLEOTIDE SEQUENCE [LARGE SCALE GENOMIC DNA]</scope>
    <source>
        <strain evidence="2 3">RmlP026</strain>
    </source>
</reference>
<dbReference type="InterPro" id="IPR003018">
    <property type="entry name" value="GAF"/>
</dbReference>
<comment type="caution">
    <text evidence="2">The sequence shown here is derived from an EMBL/GenBank/DDBJ whole genome shotgun (WGS) entry which is preliminary data.</text>
</comment>
<feature type="domain" description="GAF" evidence="1">
    <location>
        <begin position="201"/>
        <end position="345"/>
    </location>
</feature>
<feature type="domain" description="GAF" evidence="1">
    <location>
        <begin position="27"/>
        <end position="172"/>
    </location>
</feature>
<evidence type="ECO:0000313" key="2">
    <source>
        <dbReference type="EMBL" id="RYC29630.1"/>
    </source>
</evidence>
<protein>
    <submittedName>
        <fullName evidence="2">GAF domain-containing protein</fullName>
    </submittedName>
</protein>
<name>A0A4Q2U0M4_9HYPH</name>
<dbReference type="InterPro" id="IPR035965">
    <property type="entry name" value="PAS-like_dom_sf"/>
</dbReference>
<dbReference type="InterPro" id="IPR029016">
    <property type="entry name" value="GAF-like_dom_sf"/>
</dbReference>
<reference evidence="2 3" key="2">
    <citation type="submission" date="2019-02" db="EMBL/GenBank/DDBJ databases">
        <title>'Lichenibacterium ramalinii' gen. nov. sp. nov., 'Lichenibacterium minor' gen. nov. sp. nov.</title>
        <authorList>
            <person name="Pankratov T."/>
        </authorList>
    </citation>
    <scope>NUCLEOTIDE SEQUENCE [LARGE SCALE GENOMIC DNA]</scope>
    <source>
        <strain evidence="2 3">RmlP026</strain>
    </source>
</reference>
<dbReference type="AlphaFoldDB" id="A0A4Q2U0M4"/>
<evidence type="ECO:0000259" key="1">
    <source>
        <dbReference type="SMART" id="SM00065"/>
    </source>
</evidence>
<dbReference type="SMART" id="SM00065">
    <property type="entry name" value="GAF"/>
    <property type="match status" value="3"/>
</dbReference>
<dbReference type="Proteomes" id="UP000290759">
    <property type="component" value="Unassembled WGS sequence"/>
</dbReference>
<dbReference type="Pfam" id="PF13185">
    <property type="entry name" value="GAF_2"/>
    <property type="match status" value="1"/>
</dbReference>
<dbReference type="OrthoDB" id="315417at2"/>
<dbReference type="RefSeq" id="WP_129229241.1">
    <property type="nucleotide sequence ID" value="NZ_QYBB01000045.1"/>
</dbReference>
<keyword evidence="3" id="KW-1185">Reference proteome</keyword>
<gene>
    <name evidence="2" type="ORF">D3273_23025</name>
</gene>
<organism evidence="2 3">
    <name type="scientific">Lichenibacterium minor</name>
    <dbReference type="NCBI Taxonomy" id="2316528"/>
    <lineage>
        <taxon>Bacteria</taxon>
        <taxon>Pseudomonadati</taxon>
        <taxon>Pseudomonadota</taxon>
        <taxon>Alphaproteobacteria</taxon>
        <taxon>Hyphomicrobiales</taxon>
        <taxon>Lichenihabitantaceae</taxon>
        <taxon>Lichenibacterium</taxon>
    </lineage>
</organism>
<proteinExistence type="predicted"/>
<sequence length="653" mass="70817">MTDDWPTRVSAAERLAALDSYGILDTPAESGFDDVVHLACRLCATPVALVSLVSGDRQWFKARANFPPCQTDLNSSVCAHALAQPDRLLVVPDLTADPRTSANPLVTGEPFIRFYAGAPLVTREGQVLGTLCVIDHEPRPEGLTIQQAGDLRALARQVMTQMELHRAIAHRDAVRQEERQGFRAREALRDAQAAMAAADGDLDAVLAAAVQGAMHTVPAADGGVVELVDGTELEYRAARGTLAPHVGLRVPLDGSLAGHCATSRVPRRVADATIDPYVHRALLERFGFRSAMVTPILRGGAVLGVLKLQSAEPDAFTERDLELAGLFAGVATAGLAAAEASAQIRAKDVYWRGLFDRLSEGFIIAEVVRDQEGAITDWRHLEVNPAWGALVGVDPASVVGRTLREVIPGIEDAWVGEFADVVRTGEPSTFTRQVGTLRRWYEGRAFPLGDDRFGVLFLEVTDRIEAERRREAILSLGDRLRDVTGRGDISNVAAAVVGEALALSRAGYCTVDADRETIEVEQDWRLPGLPSIAGEHHFRTYGSYIEQLKRGETVMVDDVRTDPRTAPTAERLAAVQSRALLNLPVMERGRFVGLLFALCGNPRAWSDDEVSSCVRSRTAPAPRSPVPRPRSNSACSMASWLIDWKNTSPSCNP</sequence>
<dbReference type="PANTHER" id="PTHR43102">
    <property type="entry name" value="SLR1143 PROTEIN"/>
    <property type="match status" value="1"/>
</dbReference>
<feature type="domain" description="GAF" evidence="1">
    <location>
        <begin position="485"/>
        <end position="632"/>
    </location>
</feature>
<dbReference type="Gene3D" id="3.30.450.40">
    <property type="match status" value="3"/>
</dbReference>
<dbReference type="SUPFAM" id="SSF55785">
    <property type="entry name" value="PYP-like sensor domain (PAS domain)"/>
    <property type="match status" value="1"/>
</dbReference>
<dbReference type="EMBL" id="QYBB01000045">
    <property type="protein sequence ID" value="RYC29630.1"/>
    <property type="molecule type" value="Genomic_DNA"/>
</dbReference>
<dbReference type="Pfam" id="PF08448">
    <property type="entry name" value="PAS_4"/>
    <property type="match status" value="1"/>
</dbReference>
<accession>A0A4Q2U0M4</accession>
<dbReference type="PANTHER" id="PTHR43102:SF2">
    <property type="entry name" value="GAF DOMAIN-CONTAINING PROTEIN"/>
    <property type="match status" value="1"/>
</dbReference>
<dbReference type="InterPro" id="IPR013656">
    <property type="entry name" value="PAS_4"/>
</dbReference>
<dbReference type="SUPFAM" id="SSF55781">
    <property type="entry name" value="GAF domain-like"/>
    <property type="match status" value="3"/>
</dbReference>
<evidence type="ECO:0000313" key="3">
    <source>
        <dbReference type="Proteomes" id="UP000290759"/>
    </source>
</evidence>
<dbReference type="Gene3D" id="3.30.450.20">
    <property type="entry name" value="PAS domain"/>
    <property type="match status" value="1"/>
</dbReference>